<protein>
    <submittedName>
        <fullName evidence="1">Uncharacterized protein</fullName>
    </submittedName>
</protein>
<organism evidence="1 2">
    <name type="scientific">Nonomuraea mangrovi</name>
    <dbReference type="NCBI Taxonomy" id="2316207"/>
    <lineage>
        <taxon>Bacteria</taxon>
        <taxon>Bacillati</taxon>
        <taxon>Actinomycetota</taxon>
        <taxon>Actinomycetes</taxon>
        <taxon>Streptosporangiales</taxon>
        <taxon>Streptosporangiaceae</taxon>
        <taxon>Nonomuraea</taxon>
    </lineage>
</organism>
<comment type="caution">
    <text evidence="1">The sequence shown here is derived from an EMBL/GenBank/DDBJ whole genome shotgun (WGS) entry which is preliminary data.</text>
</comment>
<reference evidence="2" key="1">
    <citation type="journal article" date="2019" name="Int. J. Syst. Evol. Microbiol.">
        <title>The Global Catalogue of Microorganisms (GCM) 10K type strain sequencing project: providing services to taxonomists for standard genome sequencing and annotation.</title>
        <authorList>
            <consortium name="The Broad Institute Genomics Platform"/>
            <consortium name="The Broad Institute Genome Sequencing Center for Infectious Disease"/>
            <person name="Wu L."/>
            <person name="Ma J."/>
        </authorList>
    </citation>
    <scope>NUCLEOTIDE SEQUENCE [LARGE SCALE GENOMIC DNA]</scope>
    <source>
        <strain evidence="2">ICMP 6774ER</strain>
    </source>
</reference>
<accession>A0ABW4THG2</accession>
<evidence type="ECO:0000313" key="1">
    <source>
        <dbReference type="EMBL" id="MFD1940519.1"/>
    </source>
</evidence>
<dbReference type="RefSeq" id="WP_379583794.1">
    <property type="nucleotide sequence ID" value="NZ_JBHUFV010000108.1"/>
</dbReference>
<keyword evidence="2" id="KW-1185">Reference proteome</keyword>
<name>A0ABW4THG2_9ACTN</name>
<dbReference type="EMBL" id="JBHUFV010000108">
    <property type="protein sequence ID" value="MFD1940519.1"/>
    <property type="molecule type" value="Genomic_DNA"/>
</dbReference>
<sequence length="94" mass="10577">MALGTPDGNYAGLDREIAELSQRLDLLDDARQTDEDVAELMQIASGIKVLWDALDEHVRRGDLPRVWRERVPRPPIAWPRQIGPIPGTPKTPRS</sequence>
<gene>
    <name evidence="1" type="ORF">ACFSKW_54590</name>
</gene>
<dbReference type="Proteomes" id="UP001597368">
    <property type="component" value="Unassembled WGS sequence"/>
</dbReference>
<evidence type="ECO:0000313" key="2">
    <source>
        <dbReference type="Proteomes" id="UP001597368"/>
    </source>
</evidence>
<proteinExistence type="predicted"/>